<evidence type="ECO:0008006" key="4">
    <source>
        <dbReference type="Google" id="ProtNLM"/>
    </source>
</evidence>
<dbReference type="PANTHER" id="PTHR39609">
    <property type="entry name" value="RFEG-RELATED"/>
    <property type="match status" value="1"/>
</dbReference>
<evidence type="ECO:0000313" key="3">
    <source>
        <dbReference type="Proteomes" id="UP001287356"/>
    </source>
</evidence>
<keyword evidence="3" id="KW-1185">Reference proteome</keyword>
<dbReference type="PANTHER" id="PTHR39609:SF1">
    <property type="entry name" value="RFEG"/>
    <property type="match status" value="1"/>
</dbReference>
<feature type="compositionally biased region" description="Basic and acidic residues" evidence="1">
    <location>
        <begin position="395"/>
        <end position="434"/>
    </location>
</feature>
<feature type="compositionally biased region" description="Polar residues" evidence="1">
    <location>
        <begin position="112"/>
        <end position="128"/>
    </location>
</feature>
<dbReference type="AlphaFoldDB" id="A0AAE0N184"/>
<feature type="compositionally biased region" description="Low complexity" evidence="1">
    <location>
        <begin position="1"/>
        <end position="25"/>
    </location>
</feature>
<comment type="caution">
    <text evidence="2">The sequence shown here is derived from an EMBL/GenBank/DDBJ whole genome shotgun (WGS) entry which is preliminary data.</text>
</comment>
<accession>A0AAE0N184</accession>
<evidence type="ECO:0000313" key="2">
    <source>
        <dbReference type="EMBL" id="KAK3367106.1"/>
    </source>
</evidence>
<gene>
    <name evidence="2" type="ORF">B0T24DRAFT_651467</name>
</gene>
<evidence type="ECO:0000256" key="1">
    <source>
        <dbReference type="SAM" id="MobiDB-lite"/>
    </source>
</evidence>
<feature type="region of interest" description="Disordered" evidence="1">
    <location>
        <begin position="92"/>
        <end position="149"/>
    </location>
</feature>
<dbReference type="Proteomes" id="UP001287356">
    <property type="component" value="Unassembled WGS sequence"/>
</dbReference>
<name>A0AAE0N184_9PEZI</name>
<feature type="compositionally biased region" description="Pro residues" evidence="1">
    <location>
        <begin position="374"/>
        <end position="387"/>
    </location>
</feature>
<feature type="region of interest" description="Disordered" evidence="1">
    <location>
        <begin position="1"/>
        <end position="26"/>
    </location>
</feature>
<reference evidence="2" key="2">
    <citation type="submission" date="2023-06" db="EMBL/GenBank/DDBJ databases">
        <authorList>
            <consortium name="Lawrence Berkeley National Laboratory"/>
            <person name="Haridas S."/>
            <person name="Hensen N."/>
            <person name="Bonometti L."/>
            <person name="Westerberg I."/>
            <person name="Brannstrom I.O."/>
            <person name="Guillou S."/>
            <person name="Cros-Aarteil S."/>
            <person name="Calhoun S."/>
            <person name="Kuo A."/>
            <person name="Mondo S."/>
            <person name="Pangilinan J."/>
            <person name="Riley R."/>
            <person name="Labutti K."/>
            <person name="Andreopoulos B."/>
            <person name="Lipzen A."/>
            <person name="Chen C."/>
            <person name="Yanf M."/>
            <person name="Daum C."/>
            <person name="Ng V."/>
            <person name="Clum A."/>
            <person name="Steindorff A."/>
            <person name="Ohm R."/>
            <person name="Martin F."/>
            <person name="Silar P."/>
            <person name="Natvig D."/>
            <person name="Lalanne C."/>
            <person name="Gautier V."/>
            <person name="Ament-Velasquez S.L."/>
            <person name="Kruys A."/>
            <person name="Hutchinson M.I."/>
            <person name="Powell A.J."/>
            <person name="Barry K."/>
            <person name="Miller A.N."/>
            <person name="Grigoriev I.V."/>
            <person name="Debuchy R."/>
            <person name="Gladieux P."/>
            <person name="Thoren M.H."/>
            <person name="Johannesson H."/>
        </authorList>
    </citation>
    <scope>NUCLEOTIDE SEQUENCE</scope>
    <source>
        <strain evidence="2">CBS 958.72</strain>
    </source>
</reference>
<protein>
    <recommendedName>
        <fullName evidence="4">Transcription factor RfeG</fullName>
    </recommendedName>
</protein>
<organism evidence="2 3">
    <name type="scientific">Lasiosphaeria ovina</name>
    <dbReference type="NCBI Taxonomy" id="92902"/>
    <lineage>
        <taxon>Eukaryota</taxon>
        <taxon>Fungi</taxon>
        <taxon>Dikarya</taxon>
        <taxon>Ascomycota</taxon>
        <taxon>Pezizomycotina</taxon>
        <taxon>Sordariomycetes</taxon>
        <taxon>Sordariomycetidae</taxon>
        <taxon>Sordariales</taxon>
        <taxon>Lasiosphaeriaceae</taxon>
        <taxon>Lasiosphaeria</taxon>
    </lineage>
</organism>
<proteinExistence type="predicted"/>
<reference evidence="2" key="1">
    <citation type="journal article" date="2023" name="Mol. Phylogenet. Evol.">
        <title>Genome-scale phylogeny and comparative genomics of the fungal order Sordariales.</title>
        <authorList>
            <person name="Hensen N."/>
            <person name="Bonometti L."/>
            <person name="Westerberg I."/>
            <person name="Brannstrom I.O."/>
            <person name="Guillou S."/>
            <person name="Cros-Aarteil S."/>
            <person name="Calhoun S."/>
            <person name="Haridas S."/>
            <person name="Kuo A."/>
            <person name="Mondo S."/>
            <person name="Pangilinan J."/>
            <person name="Riley R."/>
            <person name="LaButti K."/>
            <person name="Andreopoulos B."/>
            <person name="Lipzen A."/>
            <person name="Chen C."/>
            <person name="Yan M."/>
            <person name="Daum C."/>
            <person name="Ng V."/>
            <person name="Clum A."/>
            <person name="Steindorff A."/>
            <person name="Ohm R.A."/>
            <person name="Martin F."/>
            <person name="Silar P."/>
            <person name="Natvig D.O."/>
            <person name="Lalanne C."/>
            <person name="Gautier V."/>
            <person name="Ament-Velasquez S.L."/>
            <person name="Kruys A."/>
            <person name="Hutchinson M.I."/>
            <person name="Powell A.J."/>
            <person name="Barry K."/>
            <person name="Miller A.N."/>
            <person name="Grigoriev I.V."/>
            <person name="Debuchy R."/>
            <person name="Gladieux P."/>
            <person name="Hiltunen Thoren M."/>
            <person name="Johannesson H."/>
        </authorList>
    </citation>
    <scope>NUCLEOTIDE SEQUENCE</scope>
    <source>
        <strain evidence="2">CBS 958.72</strain>
    </source>
</reference>
<sequence>MAARQANNRPSQAQQQQALPPTTRQNEYFVPRDGIDREVITSDICRYLGHDALVRPGTYESPDGRVTQGYFITAYRNLTSAMIQDLKQDSARWEQERRAASRAAGGGAGGTMHSSQPNGAYLRSSNSPVGAREQARGGPSDYSTWKNRQQRDQETFTDYGAMDIDYPSVPNPAKNVGYNAGPYTGVPAPAYPPAAYPPQAHPAAPQFASQPYGYPGNLPAGYSSQPQTATDRYPGMAPPPAMAPAFAQDTAYIRGSDFRTGYGAPPPNVMPMPLTSGAPSRTFPAPTGGAPGYSGDTDIYGYPTAAGNTANQAFPQDPQYGRGASYVAAVNPPPPASSDDLGSPAGTQTQVPRPPQGYGAVPEPQFDDQNSGLPPVPVAPNAAPAPMPNNGQPAARRDRDSEPRERERDHHRNRRTEPDREDRHAAERERRRHR</sequence>
<dbReference type="EMBL" id="JAULSN010000007">
    <property type="protein sequence ID" value="KAK3367106.1"/>
    <property type="molecule type" value="Genomic_DNA"/>
</dbReference>
<feature type="region of interest" description="Disordered" evidence="1">
    <location>
        <begin position="304"/>
        <end position="434"/>
    </location>
</feature>